<dbReference type="KEGG" id="sre:PTSG_03072"/>
<evidence type="ECO:0000256" key="2">
    <source>
        <dbReference type="SAM" id="MobiDB-lite"/>
    </source>
</evidence>
<gene>
    <name evidence="3" type="ORF">PTSG_03072</name>
</gene>
<feature type="coiled-coil region" evidence="1">
    <location>
        <begin position="38"/>
        <end position="84"/>
    </location>
</feature>
<name>F2U461_SALR5</name>
<dbReference type="GeneID" id="16076247"/>
<dbReference type="EMBL" id="GL832961">
    <property type="protein sequence ID" value="EGD82427.1"/>
    <property type="molecule type" value="Genomic_DNA"/>
</dbReference>
<keyword evidence="4" id="KW-1185">Reference proteome</keyword>
<evidence type="ECO:0000313" key="4">
    <source>
        <dbReference type="Proteomes" id="UP000007799"/>
    </source>
</evidence>
<accession>F2U461</accession>
<sequence length="176" mass="19988">MPCTVLPIQLEQVQRFSETNKPATKIRGNTKEERDEAARQWRREYMRQRRQRDKLEEAALQQRVSEEEAKKGAIQAELQRLRAQASVLRDMVAEEGKSPMSNDSTSSRSSISHNTDMYVLHSQRHEQQGDGGDGRTGDIDNDNKDGTTIVNIDSDILSTTSMTRCTTIQKSFCLSL</sequence>
<dbReference type="Proteomes" id="UP000007799">
    <property type="component" value="Unassembled WGS sequence"/>
</dbReference>
<keyword evidence="1" id="KW-0175">Coiled coil</keyword>
<dbReference type="AlphaFoldDB" id="F2U461"/>
<organism evidence="4">
    <name type="scientific">Salpingoeca rosetta (strain ATCC 50818 / BSB-021)</name>
    <dbReference type="NCBI Taxonomy" id="946362"/>
    <lineage>
        <taxon>Eukaryota</taxon>
        <taxon>Choanoflagellata</taxon>
        <taxon>Craspedida</taxon>
        <taxon>Salpingoecidae</taxon>
        <taxon>Salpingoeca</taxon>
    </lineage>
</organism>
<dbReference type="InParanoid" id="F2U461"/>
<evidence type="ECO:0000313" key="3">
    <source>
        <dbReference type="EMBL" id="EGD82427.1"/>
    </source>
</evidence>
<feature type="region of interest" description="Disordered" evidence="2">
    <location>
        <begin position="124"/>
        <end position="149"/>
    </location>
</feature>
<dbReference type="RefSeq" id="XP_004995663.1">
    <property type="nucleotide sequence ID" value="XM_004995606.1"/>
</dbReference>
<feature type="compositionally biased region" description="Basic and acidic residues" evidence="2">
    <location>
        <begin position="124"/>
        <end position="145"/>
    </location>
</feature>
<reference evidence="3" key="1">
    <citation type="submission" date="2009-08" db="EMBL/GenBank/DDBJ databases">
        <title>Annotation of Salpingoeca rosetta.</title>
        <authorList>
            <consortium name="The Broad Institute Genome Sequencing Platform"/>
            <person name="Russ C."/>
            <person name="Cuomo C."/>
            <person name="Burger G."/>
            <person name="Gray M.W."/>
            <person name="Holland P.W.H."/>
            <person name="King N."/>
            <person name="Lang F.B.F."/>
            <person name="Roger A.J."/>
            <person name="Ruiz-Trillo I."/>
            <person name="Young S.K."/>
            <person name="Zeng Q."/>
            <person name="Gargeya S."/>
            <person name="Alvarado L."/>
            <person name="Berlin A."/>
            <person name="Chapman S.B."/>
            <person name="Chen Z."/>
            <person name="Freedman E."/>
            <person name="Gellesch M."/>
            <person name="Goldberg J."/>
            <person name="Griggs A."/>
            <person name="Gujja S."/>
            <person name="Heilman E."/>
            <person name="Heiman D."/>
            <person name="Howarth C."/>
            <person name="Mehta T."/>
            <person name="Neiman D."/>
            <person name="Pearson M."/>
            <person name="Roberts A."/>
            <person name="Saif S."/>
            <person name="Shea T."/>
            <person name="Shenoy N."/>
            <person name="Sisk P."/>
            <person name="Stolte C."/>
            <person name="Sykes S."/>
            <person name="White J."/>
            <person name="Yandava C."/>
            <person name="Haas B."/>
            <person name="Nusbaum C."/>
            <person name="Birren B."/>
        </authorList>
    </citation>
    <scope>NUCLEOTIDE SEQUENCE [LARGE SCALE GENOMIC DNA]</scope>
    <source>
        <strain evidence="3">ATCC 50818</strain>
    </source>
</reference>
<proteinExistence type="predicted"/>
<protein>
    <submittedName>
        <fullName evidence="3">Uncharacterized protein</fullName>
    </submittedName>
</protein>
<evidence type="ECO:0000256" key="1">
    <source>
        <dbReference type="SAM" id="Coils"/>
    </source>
</evidence>